<keyword evidence="3" id="KW-1003">Cell membrane</keyword>
<dbReference type="HOGENOM" id="CLU_016047_0_2_0"/>
<name>A7NKF0_ROSCS</name>
<gene>
    <name evidence="9" type="ordered locus">Rcas_1880</name>
</gene>
<comment type="subcellular location">
    <subcellularLocation>
        <location evidence="1 7">Cell membrane</location>
        <topology evidence="1 7">Multi-pass membrane protein</topology>
    </subcellularLocation>
</comment>
<dbReference type="AlphaFoldDB" id="A7NKF0"/>
<evidence type="ECO:0000313" key="10">
    <source>
        <dbReference type="Proteomes" id="UP000000263"/>
    </source>
</evidence>
<keyword evidence="10" id="KW-1185">Reference proteome</keyword>
<evidence type="ECO:0000256" key="4">
    <source>
        <dbReference type="ARBA" id="ARBA00022692"/>
    </source>
</evidence>
<dbReference type="GO" id="GO:0055085">
    <property type="term" value="P:transmembrane transport"/>
    <property type="evidence" value="ECO:0007669"/>
    <property type="project" value="InterPro"/>
</dbReference>
<feature type="transmembrane region" description="Helical" evidence="7">
    <location>
        <begin position="176"/>
        <end position="197"/>
    </location>
</feature>
<dbReference type="SUPFAM" id="SSF161098">
    <property type="entry name" value="MetI-like"/>
    <property type="match status" value="1"/>
</dbReference>
<dbReference type="Pfam" id="PF00528">
    <property type="entry name" value="BPD_transp_1"/>
    <property type="match status" value="1"/>
</dbReference>
<dbReference type="STRING" id="383372.Rcas_1880"/>
<feature type="domain" description="ABC transmembrane type-1" evidence="8">
    <location>
        <begin position="86"/>
        <end position="306"/>
    </location>
</feature>
<feature type="transmembrane region" description="Helical" evidence="7">
    <location>
        <begin position="124"/>
        <end position="145"/>
    </location>
</feature>
<proteinExistence type="inferred from homology"/>
<dbReference type="PANTHER" id="PTHR30193:SF37">
    <property type="entry name" value="INNER MEMBRANE ABC TRANSPORTER PERMEASE PROTEIN YCJO"/>
    <property type="match status" value="1"/>
</dbReference>
<dbReference type="Proteomes" id="UP000000263">
    <property type="component" value="Chromosome"/>
</dbReference>
<evidence type="ECO:0000256" key="2">
    <source>
        <dbReference type="ARBA" id="ARBA00022448"/>
    </source>
</evidence>
<dbReference type="KEGG" id="rca:Rcas_1880"/>
<dbReference type="InterPro" id="IPR000515">
    <property type="entry name" value="MetI-like"/>
</dbReference>
<dbReference type="InterPro" id="IPR035906">
    <property type="entry name" value="MetI-like_sf"/>
</dbReference>
<feature type="transmembrane region" description="Helical" evidence="7">
    <location>
        <begin position="27"/>
        <end position="50"/>
    </location>
</feature>
<dbReference type="PANTHER" id="PTHR30193">
    <property type="entry name" value="ABC TRANSPORTER PERMEASE PROTEIN"/>
    <property type="match status" value="1"/>
</dbReference>
<dbReference type="InterPro" id="IPR051393">
    <property type="entry name" value="ABC_transporter_permease"/>
</dbReference>
<dbReference type="OrthoDB" id="9785347at2"/>
<keyword evidence="4 7" id="KW-0812">Transmembrane</keyword>
<evidence type="ECO:0000256" key="6">
    <source>
        <dbReference type="ARBA" id="ARBA00023136"/>
    </source>
</evidence>
<dbReference type="GO" id="GO:0005886">
    <property type="term" value="C:plasma membrane"/>
    <property type="evidence" value="ECO:0007669"/>
    <property type="project" value="UniProtKB-SubCell"/>
</dbReference>
<evidence type="ECO:0000259" key="8">
    <source>
        <dbReference type="PROSITE" id="PS50928"/>
    </source>
</evidence>
<feature type="transmembrane region" description="Helical" evidence="7">
    <location>
        <begin position="218"/>
        <end position="243"/>
    </location>
</feature>
<evidence type="ECO:0000256" key="7">
    <source>
        <dbReference type="RuleBase" id="RU363032"/>
    </source>
</evidence>
<sequence length="316" mass="35947">MATTSVSVDQQRAADRRSTLREMKRNAWAYVFISPFYILYAVFGMFPLLYGVWLSFFKWDGISPMQWIGLRNYTRLFADDIWWYAVYNTIWLFFGATVPQLTIALILAFIINSNYIRGKDIYRAAFFSPFVASSVAISIVFLSIFGSRYGLLNYALSFVGLGPIRWLEDAAWIKPSIAMVIIWQWTGYSMIIFLAGLQSINTELYEAAKVDGARTRDVFWHITMPLMRPVILFQVILSIIGAMQNFDIPVMLAGGTQSSSPGGTDRAGLVAMVQLYWTAFKYGDFGYAAAMALILFFLILIFSVAYNRWQGRSPTD</sequence>
<evidence type="ECO:0000256" key="3">
    <source>
        <dbReference type="ARBA" id="ARBA00022475"/>
    </source>
</evidence>
<dbReference type="CDD" id="cd06261">
    <property type="entry name" value="TM_PBP2"/>
    <property type="match status" value="1"/>
</dbReference>
<dbReference type="Gene3D" id="1.10.3720.10">
    <property type="entry name" value="MetI-like"/>
    <property type="match status" value="1"/>
</dbReference>
<dbReference type="RefSeq" id="WP_012120395.1">
    <property type="nucleotide sequence ID" value="NC_009767.1"/>
</dbReference>
<dbReference type="eggNOG" id="COG1175">
    <property type="taxonomic scope" value="Bacteria"/>
</dbReference>
<dbReference type="PROSITE" id="PS50928">
    <property type="entry name" value="ABC_TM1"/>
    <property type="match status" value="1"/>
</dbReference>
<feature type="transmembrane region" description="Helical" evidence="7">
    <location>
        <begin position="90"/>
        <end position="112"/>
    </location>
</feature>
<keyword evidence="2 7" id="KW-0813">Transport</keyword>
<accession>A7NKF0</accession>
<keyword evidence="5 7" id="KW-1133">Transmembrane helix</keyword>
<reference evidence="9 10" key="1">
    <citation type="submission" date="2007-08" db="EMBL/GenBank/DDBJ databases">
        <title>Complete sequence of Roseiflexus castenholzii DSM 13941.</title>
        <authorList>
            <consortium name="US DOE Joint Genome Institute"/>
            <person name="Copeland A."/>
            <person name="Lucas S."/>
            <person name="Lapidus A."/>
            <person name="Barry K."/>
            <person name="Glavina del Rio T."/>
            <person name="Dalin E."/>
            <person name="Tice H."/>
            <person name="Pitluck S."/>
            <person name="Thompson L.S."/>
            <person name="Brettin T."/>
            <person name="Bruce D."/>
            <person name="Detter J.C."/>
            <person name="Han C."/>
            <person name="Tapia R."/>
            <person name="Schmutz J."/>
            <person name="Larimer F."/>
            <person name="Land M."/>
            <person name="Hauser L."/>
            <person name="Kyrpides N."/>
            <person name="Mikhailova N."/>
            <person name="Bryant D.A."/>
            <person name="Hanada S."/>
            <person name="Tsukatani Y."/>
            <person name="Richardson P."/>
        </authorList>
    </citation>
    <scope>NUCLEOTIDE SEQUENCE [LARGE SCALE GENOMIC DNA]</scope>
    <source>
        <strain evidence="10">DSM 13941 / HLO8</strain>
    </source>
</reference>
<dbReference type="EMBL" id="CP000804">
    <property type="protein sequence ID" value="ABU57970.1"/>
    <property type="molecule type" value="Genomic_DNA"/>
</dbReference>
<protein>
    <submittedName>
        <fullName evidence="9">Binding-protein-dependent transport systems inner membrane component</fullName>
    </submittedName>
</protein>
<comment type="similarity">
    <text evidence="7">Belongs to the binding-protein-dependent transport system permease family.</text>
</comment>
<evidence type="ECO:0000256" key="5">
    <source>
        <dbReference type="ARBA" id="ARBA00022989"/>
    </source>
</evidence>
<feature type="transmembrane region" description="Helical" evidence="7">
    <location>
        <begin position="285"/>
        <end position="306"/>
    </location>
</feature>
<evidence type="ECO:0000256" key="1">
    <source>
        <dbReference type="ARBA" id="ARBA00004651"/>
    </source>
</evidence>
<evidence type="ECO:0000313" key="9">
    <source>
        <dbReference type="EMBL" id="ABU57970.1"/>
    </source>
</evidence>
<keyword evidence="6 7" id="KW-0472">Membrane</keyword>
<organism evidence="9 10">
    <name type="scientific">Roseiflexus castenholzii (strain DSM 13941 / HLO8)</name>
    <dbReference type="NCBI Taxonomy" id="383372"/>
    <lineage>
        <taxon>Bacteria</taxon>
        <taxon>Bacillati</taxon>
        <taxon>Chloroflexota</taxon>
        <taxon>Chloroflexia</taxon>
        <taxon>Chloroflexales</taxon>
        <taxon>Roseiflexineae</taxon>
        <taxon>Roseiflexaceae</taxon>
        <taxon>Roseiflexus</taxon>
    </lineage>
</organism>